<comment type="caution">
    <text evidence="3">The sequence shown here is derived from an EMBL/GenBank/DDBJ whole genome shotgun (WGS) entry which is preliminary data.</text>
</comment>
<feature type="compositionally biased region" description="Pro residues" evidence="2">
    <location>
        <begin position="52"/>
        <end position="65"/>
    </location>
</feature>
<protein>
    <submittedName>
        <fullName evidence="3">Uncharacterized protein</fullName>
    </submittedName>
</protein>
<proteinExistence type="predicted"/>
<evidence type="ECO:0000256" key="1">
    <source>
        <dbReference type="SAM" id="Coils"/>
    </source>
</evidence>
<gene>
    <name evidence="3" type="ORF">RI129_002045</name>
</gene>
<feature type="coiled-coil region" evidence="1">
    <location>
        <begin position="120"/>
        <end position="147"/>
    </location>
</feature>
<evidence type="ECO:0000313" key="4">
    <source>
        <dbReference type="Proteomes" id="UP001329430"/>
    </source>
</evidence>
<dbReference type="AlphaFoldDB" id="A0AAN7ZSN1"/>
<evidence type="ECO:0000313" key="3">
    <source>
        <dbReference type="EMBL" id="KAK5647153.1"/>
    </source>
</evidence>
<name>A0AAN7ZSN1_9COLE</name>
<reference evidence="3 4" key="1">
    <citation type="journal article" date="2024" name="Insects">
        <title>An Improved Chromosome-Level Genome Assembly of the Firefly Pyrocoelia pectoralis.</title>
        <authorList>
            <person name="Fu X."/>
            <person name="Meyer-Rochow V.B."/>
            <person name="Ballantyne L."/>
            <person name="Zhu X."/>
        </authorList>
    </citation>
    <scope>NUCLEOTIDE SEQUENCE [LARGE SCALE GENOMIC DNA]</scope>
    <source>
        <strain evidence="3">XCY_ONT2</strain>
    </source>
</reference>
<accession>A0AAN7ZSN1</accession>
<dbReference type="EMBL" id="JAVRBK010000002">
    <property type="protein sequence ID" value="KAK5647153.1"/>
    <property type="molecule type" value="Genomic_DNA"/>
</dbReference>
<feature type="region of interest" description="Disordered" evidence="2">
    <location>
        <begin position="47"/>
        <end position="66"/>
    </location>
</feature>
<dbReference type="Proteomes" id="UP001329430">
    <property type="component" value="Chromosome 2"/>
</dbReference>
<keyword evidence="4" id="KW-1185">Reference proteome</keyword>
<keyword evidence="1" id="KW-0175">Coiled coil</keyword>
<organism evidence="3 4">
    <name type="scientific">Pyrocoelia pectoralis</name>
    <dbReference type="NCBI Taxonomy" id="417401"/>
    <lineage>
        <taxon>Eukaryota</taxon>
        <taxon>Metazoa</taxon>
        <taxon>Ecdysozoa</taxon>
        <taxon>Arthropoda</taxon>
        <taxon>Hexapoda</taxon>
        <taxon>Insecta</taxon>
        <taxon>Pterygota</taxon>
        <taxon>Neoptera</taxon>
        <taxon>Endopterygota</taxon>
        <taxon>Coleoptera</taxon>
        <taxon>Polyphaga</taxon>
        <taxon>Elateriformia</taxon>
        <taxon>Elateroidea</taxon>
        <taxon>Lampyridae</taxon>
        <taxon>Lampyrinae</taxon>
        <taxon>Pyrocoelia</taxon>
    </lineage>
</organism>
<evidence type="ECO:0000256" key="2">
    <source>
        <dbReference type="SAM" id="MobiDB-lite"/>
    </source>
</evidence>
<sequence length="171" mass="19618">MLICIYFCSSPEHMGENHALEELLQQLEGNAQHLYEADRIIATPHMSEVQRSPPPPPPAVPPTPPQHQLSVERYRHGGKNIQQMADLYASDGTIFARGTPSPRTPQELAERSCTWLQDMLPDYQAQLEATRNNIARLQTELEASRTQELKLLDDMGRIQEYLKFVQQQQKW</sequence>